<organism evidence="2 3">
    <name type="scientific">Salimicrobium flavidum</name>
    <dbReference type="NCBI Taxonomy" id="570947"/>
    <lineage>
        <taxon>Bacteria</taxon>
        <taxon>Bacillati</taxon>
        <taxon>Bacillota</taxon>
        <taxon>Bacilli</taxon>
        <taxon>Bacillales</taxon>
        <taxon>Bacillaceae</taxon>
        <taxon>Salimicrobium</taxon>
    </lineage>
</organism>
<keyword evidence="3" id="KW-1185">Reference proteome</keyword>
<protein>
    <submittedName>
        <fullName evidence="2">Uncharacterized protein</fullName>
    </submittedName>
</protein>
<dbReference type="EMBL" id="FTOC01000004">
    <property type="protein sequence ID" value="SIS45251.1"/>
    <property type="molecule type" value="Genomic_DNA"/>
</dbReference>
<keyword evidence="1" id="KW-1133">Transmembrane helix</keyword>
<dbReference type="AlphaFoldDB" id="A0A1N7J7M2"/>
<feature type="transmembrane region" description="Helical" evidence="1">
    <location>
        <begin position="71"/>
        <end position="90"/>
    </location>
</feature>
<dbReference type="OrthoDB" id="9857929at2"/>
<evidence type="ECO:0000256" key="1">
    <source>
        <dbReference type="SAM" id="Phobius"/>
    </source>
</evidence>
<evidence type="ECO:0000313" key="2">
    <source>
        <dbReference type="EMBL" id="SIS45251.1"/>
    </source>
</evidence>
<accession>A0A1N7J7M2</accession>
<dbReference type="STRING" id="570947.SAMN05421687_10473"/>
<sequence>MKRTFAYGIGSLLIVSLVAFINVSIFLSIISVVSALCIGASGLLLRTMIGVGPWSAGMTSEGTEDKKDKRLGVHIGIFGLPYLVTTVLFLV</sequence>
<proteinExistence type="predicted"/>
<dbReference type="Proteomes" id="UP000187608">
    <property type="component" value="Unassembled WGS sequence"/>
</dbReference>
<gene>
    <name evidence="2" type="ORF">SAMN05421687_10473</name>
</gene>
<keyword evidence="1" id="KW-0472">Membrane</keyword>
<keyword evidence="1" id="KW-0812">Transmembrane</keyword>
<dbReference type="RefSeq" id="WP_076558208.1">
    <property type="nucleotide sequence ID" value="NZ_FTOC01000004.1"/>
</dbReference>
<evidence type="ECO:0000313" key="3">
    <source>
        <dbReference type="Proteomes" id="UP000187608"/>
    </source>
</evidence>
<name>A0A1N7J7M2_9BACI</name>
<reference evidence="3" key="1">
    <citation type="submission" date="2017-01" db="EMBL/GenBank/DDBJ databases">
        <authorList>
            <person name="Varghese N."/>
            <person name="Submissions S."/>
        </authorList>
    </citation>
    <scope>NUCLEOTIDE SEQUENCE [LARGE SCALE GENOMIC DNA]</scope>
    <source>
        <strain evidence="3">DSM 23127</strain>
    </source>
</reference>
<feature type="transmembrane region" description="Helical" evidence="1">
    <location>
        <begin position="12"/>
        <end position="45"/>
    </location>
</feature>